<evidence type="ECO:0000313" key="4">
    <source>
        <dbReference type="EMBL" id="MFB9329010.1"/>
    </source>
</evidence>
<dbReference type="PANTHER" id="PTHR30388:SF6">
    <property type="entry name" value="XANTHINE DEHYDROGENASE SUBUNIT A-RELATED"/>
    <property type="match status" value="1"/>
</dbReference>
<dbReference type="InterPro" id="IPR052698">
    <property type="entry name" value="MoCofactor_Util/Proc"/>
</dbReference>
<dbReference type="InterPro" id="IPR027051">
    <property type="entry name" value="XdhC_Rossmann_dom"/>
</dbReference>
<dbReference type="Proteomes" id="UP001589747">
    <property type="component" value="Unassembled WGS sequence"/>
</dbReference>
<evidence type="ECO:0000313" key="5">
    <source>
        <dbReference type="Proteomes" id="UP001589747"/>
    </source>
</evidence>
<evidence type="ECO:0000256" key="1">
    <source>
        <dbReference type="SAM" id="MobiDB-lite"/>
    </source>
</evidence>
<feature type="domain" description="XdhC- CoxI" evidence="2">
    <location>
        <begin position="11"/>
        <end position="76"/>
    </location>
</feature>
<protein>
    <submittedName>
        <fullName evidence="4">XdhC family protein</fullName>
    </submittedName>
</protein>
<dbReference type="RefSeq" id="WP_377498875.1">
    <property type="nucleotide sequence ID" value="NZ_JBHMDO010000039.1"/>
</dbReference>
<accession>A0ABV5KVS8</accession>
<gene>
    <name evidence="4" type="ORF">ACFFSY_24000</name>
</gene>
<dbReference type="InterPro" id="IPR003777">
    <property type="entry name" value="XdhC_CoxI"/>
</dbReference>
<feature type="compositionally biased region" description="Basic and acidic residues" evidence="1">
    <location>
        <begin position="314"/>
        <end position="323"/>
    </location>
</feature>
<feature type="domain" description="XdhC Rossmann" evidence="3">
    <location>
        <begin position="165"/>
        <end position="301"/>
    </location>
</feature>
<dbReference type="Pfam" id="PF13478">
    <property type="entry name" value="XdhC_C"/>
    <property type="match status" value="1"/>
</dbReference>
<comment type="caution">
    <text evidence="4">The sequence shown here is derived from an EMBL/GenBank/DDBJ whole genome shotgun (WGS) entry which is preliminary data.</text>
</comment>
<reference evidence="4 5" key="1">
    <citation type="submission" date="2024-09" db="EMBL/GenBank/DDBJ databases">
        <authorList>
            <person name="Sun Q."/>
            <person name="Mori K."/>
        </authorList>
    </citation>
    <scope>NUCLEOTIDE SEQUENCE [LARGE SCALE GENOMIC DNA]</scope>
    <source>
        <strain evidence="4 5">TISTR 2452</strain>
    </source>
</reference>
<keyword evidence="5" id="KW-1185">Reference proteome</keyword>
<dbReference type="EMBL" id="JBHMDO010000039">
    <property type="protein sequence ID" value="MFB9329010.1"/>
    <property type="molecule type" value="Genomic_DNA"/>
</dbReference>
<dbReference type="Gene3D" id="3.40.50.720">
    <property type="entry name" value="NAD(P)-binding Rossmann-like Domain"/>
    <property type="match status" value="1"/>
</dbReference>
<sequence>MDYHPILQAIRQEDAPAVLATIASVTGHSYRKAGAAMLFRLQAGSIGSISPGCLEADLLARVPHVWQTGRMERVDYNMNPDEDAIWGESVGCGGAISVLLEPVRGHLWDCLTEAGRRMEQGETTRLIREVRGGLPHYRLESGSAAELASEDARFPQTLFVPRPTLLLFGAGEDAIPISCRAQEAGFRVVVADWRERLLTQDRFPGATLIAGAPELIVRQAGIRSGDYAVISSHQAQRDRAMLAELVQLDMAYVGIIGSQRRIRTLTEGMDGKRLTAIHAPAGLRIGAEGPDEIAVSIAAELIAVRAQRRAQRAKGGEGSENRRHLFGSWGQQTNGRTKAVARAVAGHYARQPRT</sequence>
<evidence type="ECO:0000259" key="2">
    <source>
        <dbReference type="Pfam" id="PF02625"/>
    </source>
</evidence>
<organism evidence="4 5">
    <name type="scientific">Paenibacillus aurantiacus</name>
    <dbReference type="NCBI Taxonomy" id="1936118"/>
    <lineage>
        <taxon>Bacteria</taxon>
        <taxon>Bacillati</taxon>
        <taxon>Bacillota</taxon>
        <taxon>Bacilli</taxon>
        <taxon>Bacillales</taxon>
        <taxon>Paenibacillaceae</taxon>
        <taxon>Paenibacillus</taxon>
    </lineage>
</organism>
<proteinExistence type="predicted"/>
<dbReference type="Pfam" id="PF02625">
    <property type="entry name" value="XdhC_CoxI"/>
    <property type="match status" value="1"/>
</dbReference>
<dbReference type="PANTHER" id="PTHR30388">
    <property type="entry name" value="ALDEHYDE OXIDOREDUCTASE MOLYBDENUM COFACTOR ASSEMBLY PROTEIN"/>
    <property type="match status" value="1"/>
</dbReference>
<feature type="region of interest" description="Disordered" evidence="1">
    <location>
        <begin position="312"/>
        <end position="336"/>
    </location>
</feature>
<name>A0ABV5KVS8_9BACL</name>
<evidence type="ECO:0000259" key="3">
    <source>
        <dbReference type="Pfam" id="PF13478"/>
    </source>
</evidence>